<feature type="chain" id="PRO_5017078616" evidence="2">
    <location>
        <begin position="21"/>
        <end position="602"/>
    </location>
</feature>
<dbReference type="Proteomes" id="UP000254282">
    <property type="component" value="Unassembled WGS sequence"/>
</dbReference>
<dbReference type="NCBIfam" id="TIGR04183">
    <property type="entry name" value="Por_Secre_tail"/>
    <property type="match status" value="1"/>
</dbReference>
<gene>
    <name evidence="4" type="ORF">NCTC13532_00484</name>
</gene>
<evidence type="ECO:0000256" key="2">
    <source>
        <dbReference type="SAM" id="SignalP"/>
    </source>
</evidence>
<keyword evidence="1 2" id="KW-0732">Signal</keyword>
<organism evidence="4 5">
    <name type="scientific">Chryseobacterium indoltheticum</name>
    <dbReference type="NCBI Taxonomy" id="254"/>
    <lineage>
        <taxon>Bacteria</taxon>
        <taxon>Pseudomonadati</taxon>
        <taxon>Bacteroidota</taxon>
        <taxon>Flavobacteriia</taxon>
        <taxon>Flavobacteriales</taxon>
        <taxon>Weeksellaceae</taxon>
        <taxon>Chryseobacterium group</taxon>
        <taxon>Chryseobacterium</taxon>
    </lineage>
</organism>
<dbReference type="Pfam" id="PF18962">
    <property type="entry name" value="Por_Secre_tail"/>
    <property type="match status" value="1"/>
</dbReference>
<evidence type="ECO:0000256" key="1">
    <source>
        <dbReference type="ARBA" id="ARBA00022729"/>
    </source>
</evidence>
<sequence length="602" mass="66572">MISKSLLLMAFSTLSIFYNAQSFPYERTWGTYVGGTGTYLSDFSLNGNAFFIDPQQNILVNGQTSYQNSYTSSYYNQFVTGGGNTIIAGQQNFYSAKISPTGQMIKGSYDGIGNSFEQIVGVDSSENMYVLKNYPTQVPNLATSGAWLSQNVNTATSHTFTLTKYNSSHNVVWTTYVPSNTMSIRFDDNQNIYVLGRIRYDLPGLATPGAFQENFIPYYAGGMIQDNSYLVKLNSSGQKVWGTFSTPGIFDFKWFNNDLYLVAAYAQHMTGNFTNPGTFQPTTTSDNLIFKFDANTGQKIWGTFYGTPINPTLFTGHGISAIEVNSTGIYVSGQNEDDAHPNYFATTGAYKNQLTNSDLFLSKFDFTGNRVWSTYFGSTGYDVMFGTSNLTVLGNRIIITGSHYGATSNISTPGAFLTAAPNTSSGLTNMYFAEFDSDGNRIWASYYGGSGNNQLGEYLNAKFMNNGSLLLWGFTGSPTGIGTEGVTYQYMTDPYPNMPFGFVAKFSLKDGLSTSDLIKQNELQLYDNPNNGNFYLSGKALEKQNTIVKIFDMSGKLLNTQNLNKNKTHYLQMHGKLSIGNYLVEVNTERGEKLKVFKMTVK</sequence>
<name>A0A381FB54_9FLAO</name>
<protein>
    <submittedName>
        <fullName evidence="4">Por secretion system C-terminal sorting domain</fullName>
    </submittedName>
</protein>
<evidence type="ECO:0000313" key="5">
    <source>
        <dbReference type="Proteomes" id="UP000254282"/>
    </source>
</evidence>
<evidence type="ECO:0000313" key="4">
    <source>
        <dbReference type="EMBL" id="SUX43810.1"/>
    </source>
</evidence>
<feature type="signal peptide" evidence="2">
    <location>
        <begin position="1"/>
        <end position="20"/>
    </location>
</feature>
<dbReference type="EMBL" id="UFVR01000004">
    <property type="protein sequence ID" value="SUX43810.1"/>
    <property type="molecule type" value="Genomic_DNA"/>
</dbReference>
<dbReference type="InterPro" id="IPR026444">
    <property type="entry name" value="Secre_tail"/>
</dbReference>
<proteinExistence type="predicted"/>
<evidence type="ECO:0000259" key="3">
    <source>
        <dbReference type="Pfam" id="PF18962"/>
    </source>
</evidence>
<reference evidence="4 5" key="1">
    <citation type="submission" date="2018-06" db="EMBL/GenBank/DDBJ databases">
        <authorList>
            <consortium name="Pathogen Informatics"/>
            <person name="Doyle S."/>
        </authorList>
    </citation>
    <scope>NUCLEOTIDE SEQUENCE [LARGE SCALE GENOMIC DNA]</scope>
    <source>
        <strain evidence="4 5">NCTC13532</strain>
    </source>
</reference>
<feature type="domain" description="Secretion system C-terminal sorting" evidence="3">
    <location>
        <begin position="526"/>
        <end position="594"/>
    </location>
</feature>
<dbReference type="RefSeq" id="WP_115619073.1">
    <property type="nucleotide sequence ID" value="NZ_UFVR01000004.1"/>
</dbReference>
<dbReference type="AlphaFoldDB" id="A0A381FB54"/>
<dbReference type="SUPFAM" id="SSF75011">
    <property type="entry name" value="3-carboxy-cis,cis-mucoante lactonizing enzyme"/>
    <property type="match status" value="1"/>
</dbReference>
<dbReference type="STRING" id="254.SAMN05421682_102116"/>
<accession>A0A381FB54</accession>